<feature type="domain" description="Replication-associated protein G2P N-terminal" evidence="1">
    <location>
        <begin position="1"/>
        <end position="254"/>
    </location>
</feature>
<comment type="caution">
    <text evidence="3">The sequence shown here is derived from an EMBL/GenBank/DDBJ whole genome shotgun (WGS) entry which is preliminary data.</text>
</comment>
<evidence type="ECO:0000313" key="4">
    <source>
        <dbReference type="Proteomes" id="UP001273935"/>
    </source>
</evidence>
<dbReference type="InterPro" id="IPR006516">
    <property type="entry name" value="G2P"/>
</dbReference>
<accession>A0ABU3Y073</accession>
<dbReference type="NCBIfam" id="TIGR01629">
    <property type="entry name" value="rep_II_X"/>
    <property type="match status" value="1"/>
</dbReference>
<evidence type="ECO:0000313" key="3">
    <source>
        <dbReference type="EMBL" id="MDV3443215.1"/>
    </source>
</evidence>
<reference evidence="3 4" key="1">
    <citation type="submission" date="2023-10" db="EMBL/GenBank/DDBJ databases">
        <title>Pseudomonas otitidis isolated from a paediatric patient with cystic fibrosis in Chile.</title>
        <authorList>
            <person name="Amsteins-Romero L."/>
            <person name="Opazo-Capurro A."/>
            <person name="Matus-Kohler M."/>
            <person name="Gonzalez-Rocha G."/>
        </authorList>
    </citation>
    <scope>NUCLEOTIDE SEQUENCE [LARGE SCALE GENOMIC DNA]</scope>
    <source>
        <strain evidence="3 4">P-714</strain>
    </source>
</reference>
<dbReference type="EMBL" id="JAWJUL010000168">
    <property type="protein sequence ID" value="MDV3443215.1"/>
    <property type="molecule type" value="Genomic_DNA"/>
</dbReference>
<evidence type="ECO:0000259" key="2">
    <source>
        <dbReference type="Pfam" id="PF05155"/>
    </source>
</evidence>
<dbReference type="Pfam" id="PF05155">
    <property type="entry name" value="G2P_X_C"/>
    <property type="match status" value="1"/>
</dbReference>
<dbReference type="InterPro" id="IPR022688">
    <property type="entry name" value="G2P_C"/>
</dbReference>
<proteinExistence type="predicted"/>
<evidence type="ECO:0000259" key="1">
    <source>
        <dbReference type="Pfam" id="PF05144"/>
    </source>
</evidence>
<feature type="domain" description="Replication-associated protein G2P C-terminal" evidence="2">
    <location>
        <begin position="325"/>
        <end position="405"/>
    </location>
</feature>
<protein>
    <submittedName>
        <fullName evidence="3">Phage/plasmid replication protein, II/X family</fullName>
    </submittedName>
</protein>
<dbReference type="Proteomes" id="UP001273935">
    <property type="component" value="Unassembled WGS sequence"/>
</dbReference>
<gene>
    <name evidence="3" type="ORF">R0G64_27765</name>
</gene>
<dbReference type="InterPro" id="IPR022686">
    <property type="entry name" value="G2P_N"/>
</dbReference>
<sequence length="409" mass="46371">MLDKLHLFVPFSAEHIQLLGDDSRDDPMHVVDLSTLGVPLQGQISIGEGGKLEADYLRHAWESLSTGFTPLAFKVFHQSLGKRLMPGVELKASPAKLLQGHNVFGPVCIQKGAEVMFKWLAGSYPQLFAKLNVAATQVYALDCTYSSRLPDERTAYQVIQALTNVSNGHTKSRGDNYQTSAYWGAKESRLKRLKAYLKHTEYQAQLDELKRAGRSDLSAARSARVMSDPRLQEWVRYLLRMEATVMHRWLERRGIPSRLVDLIAHQQRLAQEGRCFIQECWTAVTADLFAAFEGTQMRVVDDEKVLAALTEKFTKIGRNGKPSDAYAKTLFRTYLSIKDYGWDHTKDLAPRTFYRHVKDIAEAGLTKAALQKLQEHDRTNNVVPLLRFVQVDFSAQRPDWYVEPTVEAA</sequence>
<keyword evidence="4" id="KW-1185">Reference proteome</keyword>
<name>A0ABU3Y073_9GAMM</name>
<dbReference type="Pfam" id="PF05144">
    <property type="entry name" value="Phage_CRI"/>
    <property type="match status" value="1"/>
</dbReference>
<dbReference type="RefSeq" id="WP_317234577.1">
    <property type="nucleotide sequence ID" value="NZ_JAWJUL010000168.1"/>
</dbReference>
<organism evidence="3 4">
    <name type="scientific">Metapseudomonas otitidis</name>
    <dbReference type="NCBI Taxonomy" id="319939"/>
    <lineage>
        <taxon>Bacteria</taxon>
        <taxon>Pseudomonadati</taxon>
        <taxon>Pseudomonadota</taxon>
        <taxon>Gammaproteobacteria</taxon>
        <taxon>Pseudomonadales</taxon>
        <taxon>Pseudomonadaceae</taxon>
        <taxon>Metapseudomonas</taxon>
    </lineage>
</organism>